<keyword evidence="1" id="KW-0472">Membrane</keyword>
<dbReference type="Pfam" id="PF14341">
    <property type="entry name" value="PilX_N"/>
    <property type="match status" value="1"/>
</dbReference>
<evidence type="ECO:0000259" key="2">
    <source>
        <dbReference type="Pfam" id="PF14341"/>
    </source>
</evidence>
<evidence type="ECO:0000256" key="1">
    <source>
        <dbReference type="SAM" id="Phobius"/>
    </source>
</evidence>
<dbReference type="InterPro" id="IPR025746">
    <property type="entry name" value="PilX_N_dom"/>
</dbReference>
<dbReference type="Proteomes" id="UP001327459">
    <property type="component" value="Chromosome"/>
</dbReference>
<evidence type="ECO:0000313" key="4">
    <source>
        <dbReference type="Proteomes" id="UP001327459"/>
    </source>
</evidence>
<proteinExistence type="predicted"/>
<dbReference type="EMBL" id="CP140153">
    <property type="protein sequence ID" value="WQH16588.1"/>
    <property type="molecule type" value="Genomic_DNA"/>
</dbReference>
<gene>
    <name evidence="3" type="ORF">SR882_01425</name>
</gene>
<sequence>MIVQRTDRLTRKTSSRQRGVALVIALVLLIAVTLVGLAGIRGTTLQEKMSSNSFDRETAFQAAEAAMEVAATRLTSDLVTFETAVNTYAELDCTNRLCAINPGQDVPAAAWFDVTDGVGDTNFSARDSAIRPQFVVQDMGSCATGVGGGNFVGTTDQNEAGGGAGTYFNDTGQCFRITARAIDPALEIDGADVNADRAQVILQATYRL</sequence>
<accession>A0ABZ0YWN5</accession>
<feature type="transmembrane region" description="Helical" evidence="1">
    <location>
        <begin position="20"/>
        <end position="40"/>
    </location>
</feature>
<name>A0ABZ0YWN5_9GAMM</name>
<dbReference type="RefSeq" id="WP_322521579.1">
    <property type="nucleotide sequence ID" value="NZ_CP140153.1"/>
</dbReference>
<keyword evidence="1" id="KW-0812">Transmembrane</keyword>
<organism evidence="3 4">
    <name type="scientific">Guyparkeria halophila</name>
    <dbReference type="NCBI Taxonomy" id="47960"/>
    <lineage>
        <taxon>Bacteria</taxon>
        <taxon>Pseudomonadati</taxon>
        <taxon>Pseudomonadota</taxon>
        <taxon>Gammaproteobacteria</taxon>
        <taxon>Chromatiales</taxon>
        <taxon>Thioalkalibacteraceae</taxon>
        <taxon>Guyparkeria</taxon>
    </lineage>
</organism>
<protein>
    <submittedName>
        <fullName evidence="3">PilX N-terminal domain-containing pilus assembly protein</fullName>
    </submittedName>
</protein>
<keyword evidence="1" id="KW-1133">Transmembrane helix</keyword>
<reference evidence="3 4" key="1">
    <citation type="submission" date="2023-11" db="EMBL/GenBank/DDBJ databases">
        <title>MicrobeMod: A computational toolkit for identifying prokaryotic methylation and restriction-modification with nanopore sequencing.</title>
        <authorList>
            <person name="Crits-Christoph A."/>
            <person name="Kang S.C."/>
            <person name="Lee H."/>
            <person name="Ostrov N."/>
        </authorList>
    </citation>
    <scope>NUCLEOTIDE SEQUENCE [LARGE SCALE GENOMIC DNA]</scope>
    <source>
        <strain evidence="3 4">ATCC 49870</strain>
    </source>
</reference>
<feature type="domain" description="Type 4 fimbrial biogenesis protein PilX N-terminal" evidence="2">
    <location>
        <begin position="18"/>
        <end position="68"/>
    </location>
</feature>
<keyword evidence="4" id="KW-1185">Reference proteome</keyword>
<evidence type="ECO:0000313" key="3">
    <source>
        <dbReference type="EMBL" id="WQH16588.1"/>
    </source>
</evidence>